<gene>
    <name evidence="2" type="ORF">EXIGLDRAFT_766113</name>
</gene>
<keyword evidence="3" id="KW-1185">Reference proteome</keyword>
<evidence type="ECO:0000313" key="2">
    <source>
        <dbReference type="EMBL" id="KZV95551.1"/>
    </source>
</evidence>
<dbReference type="OrthoDB" id="5351126at2759"/>
<name>A0A165JZ28_EXIGL</name>
<reference evidence="2 3" key="1">
    <citation type="journal article" date="2016" name="Mol. Biol. Evol.">
        <title>Comparative Genomics of Early-Diverging Mushroom-Forming Fungi Provides Insights into the Origins of Lignocellulose Decay Capabilities.</title>
        <authorList>
            <person name="Nagy L.G."/>
            <person name="Riley R."/>
            <person name="Tritt A."/>
            <person name="Adam C."/>
            <person name="Daum C."/>
            <person name="Floudas D."/>
            <person name="Sun H."/>
            <person name="Yadav J.S."/>
            <person name="Pangilinan J."/>
            <person name="Larsson K.H."/>
            <person name="Matsuura K."/>
            <person name="Barry K."/>
            <person name="Labutti K."/>
            <person name="Kuo R."/>
            <person name="Ohm R.A."/>
            <person name="Bhattacharya S.S."/>
            <person name="Shirouzu T."/>
            <person name="Yoshinaga Y."/>
            <person name="Martin F.M."/>
            <person name="Grigoriev I.V."/>
            <person name="Hibbett D.S."/>
        </authorList>
    </citation>
    <scope>NUCLEOTIDE SEQUENCE [LARGE SCALE GENOMIC DNA]</scope>
    <source>
        <strain evidence="2 3">HHB12029</strain>
    </source>
</reference>
<sequence length="361" mass="41126">MRRLPVELQAEIVQYLDPRELATVSTTAKGFQQLVTRLLYRHIVFHARSAKVHLQLERLFITLISHVDDIAPFVQHLDLDWDAGFSTGRGRRQRKAPLASLLTHTLPHLKSLTYLAVGPRSNMAKILDLLTIPTLREFHCAAAGALDNGFLSHHPYLARLSLCTHSSADHVIFSFLGRLPQGLEYLRLSSATRALDMMGRLPQGREAKLTRLDLRVINWWDRPDFLELLQLLRESFFTVSCINVFGPWAKDFLTHTSTVTVGHVTRAGVPCFELRNIEYQLPEILVGVARLFPNVRTLDILADRPFSYRDIARLVQATDGLQRVDRIVFPDGKAYSRTDADDFEPLATRVEDYSHILWPGF</sequence>
<evidence type="ECO:0000313" key="3">
    <source>
        <dbReference type="Proteomes" id="UP000077266"/>
    </source>
</evidence>
<evidence type="ECO:0000259" key="1">
    <source>
        <dbReference type="PROSITE" id="PS50181"/>
    </source>
</evidence>
<dbReference type="InParanoid" id="A0A165JZ28"/>
<protein>
    <recommendedName>
        <fullName evidence="1">F-box domain-containing protein</fullName>
    </recommendedName>
</protein>
<accession>A0A165JZ28</accession>
<dbReference type="Pfam" id="PF12937">
    <property type="entry name" value="F-box-like"/>
    <property type="match status" value="1"/>
</dbReference>
<dbReference type="Proteomes" id="UP000077266">
    <property type="component" value="Unassembled WGS sequence"/>
</dbReference>
<dbReference type="InterPro" id="IPR036047">
    <property type="entry name" value="F-box-like_dom_sf"/>
</dbReference>
<dbReference type="PROSITE" id="PS50181">
    <property type="entry name" value="FBOX"/>
    <property type="match status" value="1"/>
</dbReference>
<dbReference type="AlphaFoldDB" id="A0A165JZ28"/>
<dbReference type="SUPFAM" id="SSF81383">
    <property type="entry name" value="F-box domain"/>
    <property type="match status" value="1"/>
</dbReference>
<feature type="domain" description="F-box" evidence="1">
    <location>
        <begin position="1"/>
        <end position="43"/>
    </location>
</feature>
<organism evidence="2 3">
    <name type="scientific">Exidia glandulosa HHB12029</name>
    <dbReference type="NCBI Taxonomy" id="1314781"/>
    <lineage>
        <taxon>Eukaryota</taxon>
        <taxon>Fungi</taxon>
        <taxon>Dikarya</taxon>
        <taxon>Basidiomycota</taxon>
        <taxon>Agaricomycotina</taxon>
        <taxon>Agaricomycetes</taxon>
        <taxon>Auriculariales</taxon>
        <taxon>Exidiaceae</taxon>
        <taxon>Exidia</taxon>
    </lineage>
</organism>
<dbReference type="InterPro" id="IPR001810">
    <property type="entry name" value="F-box_dom"/>
</dbReference>
<dbReference type="CDD" id="cd09917">
    <property type="entry name" value="F-box_SF"/>
    <property type="match status" value="1"/>
</dbReference>
<dbReference type="EMBL" id="KV425955">
    <property type="protein sequence ID" value="KZV95551.1"/>
    <property type="molecule type" value="Genomic_DNA"/>
</dbReference>
<proteinExistence type="predicted"/>